<reference evidence="1 2" key="1">
    <citation type="submission" date="2018-03" db="EMBL/GenBank/DDBJ databases">
        <title>Genomic Encyclopedia of Archaeal and Bacterial Type Strains, Phase II (KMG-II): from individual species to whole genera.</title>
        <authorList>
            <person name="Goeker M."/>
        </authorList>
    </citation>
    <scope>NUCLEOTIDE SEQUENCE [LARGE SCALE GENOMIC DNA]</scope>
    <source>
        <strain evidence="1 2">DSM 28354</strain>
    </source>
</reference>
<sequence>MPYFFIANLYPFNNTSEKVFYNEHDVYSLSIKNKELVEFLENSVELKDGYIDFKKDYLSKISNEDELKKNKDSLIYVTDVLNYSAINTIKFEDFRNFPKKVLLYNTTKRDCECFTCLIGQLKLDKLIDKLLITDITDASDLQEDARLAYSHYKCGNIYQSYNLFEEIAQKAWHTGKYVVYFICKFNLKRLGHIIHWKEYKNLSSDLIQEISSKAEKIDLDAVYRHTNEISKEEAQLMKIIRDDEILDKASGYVADEYEKIKQIRKSLDNGSSTTTASRSEHVIDFHLITVDMFYNRNFIVNDVFSEYIDMYNTGVKALLLNYANYRDYSQEQISLDYEFCFYFIYYGKYSELKNTIAEYKIKDLHLDVESEEKVYDIIVNYYKSFIGNSGTFGRHEVNHKIYNQINKSSFDYKFVDIFDNISLLLGIIDFGKDKFKIISENLLNALKYTDIFHPSNVINLEYVFIGNTGYIDSEFGQNLLEILCDKPKLFTKEILDYVVHAFIDKDDSKKINNLDLINAVIETLESRSREVHSKTVSYLERIYKIVSSEHKQVIVDKAMDRLGKEFSNREYWDYVMNGIIKYDTFFDKYLENILSNSYQIHSYEFDYLFVGKKRTKPDMHFEFINFIRLLYKFDLLEKYNDVKDSFVDLRDYMIFYLNPERFDCENFKVEWLFCTYEPSVHRALSKISFVKSAFDSFIKEKKGAEYLELYTEYYL</sequence>
<evidence type="ECO:0000313" key="2">
    <source>
        <dbReference type="Proteomes" id="UP000238375"/>
    </source>
</evidence>
<comment type="caution">
    <text evidence="1">The sequence shown here is derived from an EMBL/GenBank/DDBJ whole genome shotgun (WGS) entry which is preliminary data.</text>
</comment>
<organism evidence="1 2">
    <name type="scientific">Spirosoma oryzae</name>
    <dbReference type="NCBI Taxonomy" id="1469603"/>
    <lineage>
        <taxon>Bacteria</taxon>
        <taxon>Pseudomonadati</taxon>
        <taxon>Bacteroidota</taxon>
        <taxon>Cytophagia</taxon>
        <taxon>Cytophagales</taxon>
        <taxon>Cytophagaceae</taxon>
        <taxon>Spirosoma</taxon>
    </lineage>
</organism>
<dbReference type="AlphaFoldDB" id="A0A2T0SUE8"/>
<dbReference type="RefSeq" id="WP_211300859.1">
    <property type="nucleotide sequence ID" value="NZ_PVTE01000011.1"/>
</dbReference>
<protein>
    <submittedName>
        <fullName evidence="1">Uncharacterized protein</fullName>
    </submittedName>
</protein>
<proteinExistence type="predicted"/>
<evidence type="ECO:0000313" key="1">
    <source>
        <dbReference type="EMBL" id="PRY37041.1"/>
    </source>
</evidence>
<dbReference type="EMBL" id="PVTE01000011">
    <property type="protein sequence ID" value="PRY37041.1"/>
    <property type="molecule type" value="Genomic_DNA"/>
</dbReference>
<gene>
    <name evidence="1" type="ORF">CLV58_11179</name>
</gene>
<dbReference type="InterPro" id="IPR018247">
    <property type="entry name" value="EF_Hand_1_Ca_BS"/>
</dbReference>
<name>A0A2T0SUE8_9BACT</name>
<dbReference type="PROSITE" id="PS00018">
    <property type="entry name" value="EF_HAND_1"/>
    <property type="match status" value="1"/>
</dbReference>
<keyword evidence="2" id="KW-1185">Reference proteome</keyword>
<dbReference type="Proteomes" id="UP000238375">
    <property type="component" value="Unassembled WGS sequence"/>
</dbReference>
<accession>A0A2T0SUE8</accession>